<dbReference type="Proteomes" id="UP000249016">
    <property type="component" value="Unassembled WGS sequence"/>
</dbReference>
<organism evidence="3 4">
    <name type="scientific">Spirosoma telluris</name>
    <dbReference type="NCBI Taxonomy" id="2183553"/>
    <lineage>
        <taxon>Bacteria</taxon>
        <taxon>Pseudomonadati</taxon>
        <taxon>Bacteroidota</taxon>
        <taxon>Cytophagia</taxon>
        <taxon>Cytophagales</taxon>
        <taxon>Cytophagaceae</taxon>
        <taxon>Spirosoma</taxon>
    </lineage>
</organism>
<sequence>MNTNSIFHRSHLAAYALLTVLLSTLLSPAQAQTESARERELFTVVEQPPEFVGGMKAYESYMKDKVRQVKDTSSHKLTGKVFVSFTVTDQGAIEEPMALTRQGSSEATEAVRLVQSMPAWKPGKQAGRAVNVKYNLPINFSER</sequence>
<feature type="domain" description="TonB C-terminal" evidence="2">
    <location>
        <begin position="76"/>
        <end position="140"/>
    </location>
</feature>
<comment type="caution">
    <text evidence="3">The sequence shown here is derived from an EMBL/GenBank/DDBJ whole genome shotgun (WGS) entry which is preliminary data.</text>
</comment>
<dbReference type="InterPro" id="IPR037682">
    <property type="entry name" value="TonB_C"/>
</dbReference>
<proteinExistence type="predicted"/>
<dbReference type="GO" id="GO:0055085">
    <property type="term" value="P:transmembrane transport"/>
    <property type="evidence" value="ECO:0007669"/>
    <property type="project" value="InterPro"/>
</dbReference>
<dbReference type="InterPro" id="IPR051045">
    <property type="entry name" value="TonB-dependent_transducer"/>
</dbReference>
<dbReference type="OrthoDB" id="9812355at2"/>
<dbReference type="GO" id="GO:0031992">
    <property type="term" value="F:energy transducer activity"/>
    <property type="evidence" value="ECO:0007669"/>
    <property type="project" value="TreeGrafter"/>
</dbReference>
<dbReference type="PANTHER" id="PTHR33446:SF2">
    <property type="entry name" value="PROTEIN TONB"/>
    <property type="match status" value="1"/>
</dbReference>
<dbReference type="Gene3D" id="3.30.1150.10">
    <property type="match status" value="1"/>
</dbReference>
<dbReference type="AlphaFoldDB" id="A0A327NIC9"/>
<dbReference type="RefSeq" id="WP_111343220.1">
    <property type="nucleotide sequence ID" value="NZ_QLII01000001.1"/>
</dbReference>
<dbReference type="Pfam" id="PF03544">
    <property type="entry name" value="TonB_C"/>
    <property type="match status" value="1"/>
</dbReference>
<evidence type="ECO:0000256" key="1">
    <source>
        <dbReference type="SAM" id="SignalP"/>
    </source>
</evidence>
<gene>
    <name evidence="3" type="ORF">HMF3257_14730</name>
</gene>
<dbReference type="GO" id="GO:0098797">
    <property type="term" value="C:plasma membrane protein complex"/>
    <property type="evidence" value="ECO:0007669"/>
    <property type="project" value="TreeGrafter"/>
</dbReference>
<evidence type="ECO:0000259" key="2">
    <source>
        <dbReference type="Pfam" id="PF03544"/>
    </source>
</evidence>
<reference evidence="3 4" key="1">
    <citation type="submission" date="2018-06" db="EMBL/GenBank/DDBJ databases">
        <title>Spirosoma sp. HMF3257 Genome sequencing and assembly.</title>
        <authorList>
            <person name="Kang H."/>
            <person name="Cha I."/>
            <person name="Kim H."/>
            <person name="Kang J."/>
            <person name="Joh K."/>
        </authorList>
    </citation>
    <scope>NUCLEOTIDE SEQUENCE [LARGE SCALE GENOMIC DNA]</scope>
    <source>
        <strain evidence="3 4">HMF3257</strain>
    </source>
</reference>
<accession>A0A327NIC9</accession>
<feature type="signal peptide" evidence="1">
    <location>
        <begin position="1"/>
        <end position="31"/>
    </location>
</feature>
<keyword evidence="1" id="KW-0732">Signal</keyword>
<dbReference type="PANTHER" id="PTHR33446">
    <property type="entry name" value="PROTEIN TONB-RELATED"/>
    <property type="match status" value="1"/>
</dbReference>
<keyword evidence="4" id="KW-1185">Reference proteome</keyword>
<protein>
    <recommendedName>
        <fullName evidence="2">TonB C-terminal domain-containing protein</fullName>
    </recommendedName>
</protein>
<dbReference type="EMBL" id="QLII01000001">
    <property type="protein sequence ID" value="RAI75140.1"/>
    <property type="molecule type" value="Genomic_DNA"/>
</dbReference>
<evidence type="ECO:0000313" key="3">
    <source>
        <dbReference type="EMBL" id="RAI75140.1"/>
    </source>
</evidence>
<dbReference type="SUPFAM" id="SSF74653">
    <property type="entry name" value="TolA/TonB C-terminal domain"/>
    <property type="match status" value="1"/>
</dbReference>
<evidence type="ECO:0000313" key="4">
    <source>
        <dbReference type="Proteomes" id="UP000249016"/>
    </source>
</evidence>
<name>A0A327NIC9_9BACT</name>
<feature type="chain" id="PRO_5016426418" description="TonB C-terminal domain-containing protein" evidence="1">
    <location>
        <begin position="32"/>
        <end position="143"/>
    </location>
</feature>